<dbReference type="GeneTree" id="ENSGT00950000182983"/>
<dbReference type="PANTHER" id="PTHR24410">
    <property type="entry name" value="HL07962P-RELATED"/>
    <property type="match status" value="1"/>
</dbReference>
<keyword evidence="1 4" id="KW-0732">Signal</keyword>
<accession>A0A3P8VNJ7</accession>
<dbReference type="PRINTS" id="PR00258">
    <property type="entry name" value="SPERACTRCPTR"/>
</dbReference>
<dbReference type="Ensembl" id="ENSCSET00000017036.1">
    <property type="protein sequence ID" value="ENSCSEP00000016823.1"/>
    <property type="gene ID" value="ENSCSEG00000010793.1"/>
</dbReference>
<dbReference type="InterPro" id="IPR011705">
    <property type="entry name" value="BACK"/>
</dbReference>
<dbReference type="Ensembl" id="ENSCSET00000017059.1">
    <property type="protein sequence ID" value="ENSCSEP00000016846.1"/>
    <property type="gene ID" value="ENSCSEG00000010793.1"/>
</dbReference>
<sequence length="565" mass="65034">MQTHQNFCRIWVLLLLLHVADGAFTFDLFENIAAPKEGDVRLAGSRSSSEGRVEVYHDGRWGTVCDDGWDIAEAQVVCRQLRFSGAKGVQVGQPYGEATGPIWMDDMICQGTEKHLLNCAFKSWGVTDCTHKEDVGIICENNDNNSKNAIYSLDHSFSLSDELGQLFDSEVGCDFLIILRSPTGHRFEYETEDMICAHKMILLLVPRFNASQGVSNITVDISQSCKPYFPTFLRYIYTRQIDVDLSSIHCLHWMASMFEVKHLMEGTARLFSEVLPEDTLFHTQVSIYNYAVETEDLVLQENCLQYLSWNFQNLTNSPAWPDISVKLLRAILVRSDLVVPNEYFVLQSVENWITDKDEAISLEDQALILNCLRFPMIPVEKLYVLETNSSLYNNHSKLYSEKILKAFQFNVLLFSDLLTNPKFDREERDYHPRLYVDYPWSVTISPSYSSRSLSTPSHNSLIFRSKTINWEANIYRSHYDCSNRRLQCKSLPMARLASHSHYHGNNIVYQNQLLLSCQGKYICHIQDFKSDLAYVTKNATHGLTYPCPDSQYTYQFVVRPVYVRV</sequence>
<organism evidence="6 7">
    <name type="scientific">Cynoglossus semilaevis</name>
    <name type="common">Tongue sole</name>
    <dbReference type="NCBI Taxonomy" id="244447"/>
    <lineage>
        <taxon>Eukaryota</taxon>
        <taxon>Metazoa</taxon>
        <taxon>Chordata</taxon>
        <taxon>Craniata</taxon>
        <taxon>Vertebrata</taxon>
        <taxon>Euteleostomi</taxon>
        <taxon>Actinopterygii</taxon>
        <taxon>Neopterygii</taxon>
        <taxon>Teleostei</taxon>
        <taxon>Neoteleostei</taxon>
        <taxon>Acanthomorphata</taxon>
        <taxon>Carangaria</taxon>
        <taxon>Pleuronectiformes</taxon>
        <taxon>Pleuronectoidei</taxon>
        <taxon>Cynoglossidae</taxon>
        <taxon>Cynoglossinae</taxon>
        <taxon>Cynoglossus</taxon>
    </lineage>
</organism>
<dbReference type="InterPro" id="IPR051481">
    <property type="entry name" value="BTB-POZ/Galectin-3-binding"/>
</dbReference>
<evidence type="ECO:0000256" key="3">
    <source>
        <dbReference type="PROSITE-ProRule" id="PRU00196"/>
    </source>
</evidence>
<reference evidence="6 7" key="1">
    <citation type="journal article" date="2014" name="Nat. Genet.">
        <title>Whole-genome sequence of a flatfish provides insights into ZW sex chromosome evolution and adaptation to a benthic lifestyle.</title>
        <authorList>
            <person name="Chen S."/>
            <person name="Zhang G."/>
            <person name="Shao C."/>
            <person name="Huang Q."/>
            <person name="Liu G."/>
            <person name="Zhang P."/>
            <person name="Song W."/>
            <person name="An N."/>
            <person name="Chalopin D."/>
            <person name="Volff J.N."/>
            <person name="Hong Y."/>
            <person name="Li Q."/>
            <person name="Sha Z."/>
            <person name="Zhou H."/>
            <person name="Xie M."/>
            <person name="Yu Q."/>
            <person name="Liu Y."/>
            <person name="Xiang H."/>
            <person name="Wang N."/>
            <person name="Wu K."/>
            <person name="Yang C."/>
            <person name="Zhou Q."/>
            <person name="Liao X."/>
            <person name="Yang L."/>
            <person name="Hu Q."/>
            <person name="Zhang J."/>
            <person name="Meng L."/>
            <person name="Jin L."/>
            <person name="Tian Y."/>
            <person name="Lian J."/>
            <person name="Yang J."/>
            <person name="Miao G."/>
            <person name="Liu S."/>
            <person name="Liang Z."/>
            <person name="Yan F."/>
            <person name="Li Y."/>
            <person name="Sun B."/>
            <person name="Zhang H."/>
            <person name="Zhang J."/>
            <person name="Zhu Y."/>
            <person name="Du M."/>
            <person name="Zhao Y."/>
            <person name="Schartl M."/>
            <person name="Tang Q."/>
            <person name="Wang J."/>
        </authorList>
    </citation>
    <scope>NUCLEOTIDE SEQUENCE</scope>
</reference>
<feature type="domain" description="SRCR" evidence="5">
    <location>
        <begin position="40"/>
        <end position="140"/>
    </location>
</feature>
<evidence type="ECO:0000256" key="2">
    <source>
        <dbReference type="ARBA" id="ARBA00023157"/>
    </source>
</evidence>
<dbReference type="SMART" id="SM00202">
    <property type="entry name" value="SR"/>
    <property type="match status" value="1"/>
</dbReference>
<feature type="disulfide bond" evidence="3">
    <location>
        <begin position="109"/>
        <end position="119"/>
    </location>
</feature>
<dbReference type="Gene3D" id="3.10.250.10">
    <property type="entry name" value="SRCR-like domain"/>
    <property type="match status" value="1"/>
</dbReference>
<dbReference type="Pfam" id="PF07707">
    <property type="entry name" value="BACK"/>
    <property type="match status" value="1"/>
</dbReference>
<dbReference type="Gene3D" id="1.25.40.420">
    <property type="match status" value="1"/>
</dbReference>
<proteinExistence type="predicted"/>
<dbReference type="OMA" id="LMLCGGR"/>
<dbReference type="SUPFAM" id="SSF56487">
    <property type="entry name" value="SRCR-like"/>
    <property type="match status" value="1"/>
</dbReference>
<feature type="signal peptide" evidence="4">
    <location>
        <begin position="1"/>
        <end position="22"/>
    </location>
</feature>
<dbReference type="Proteomes" id="UP000265120">
    <property type="component" value="Chromosome 17"/>
</dbReference>
<feature type="disulfide bond" evidence="3">
    <location>
        <begin position="78"/>
        <end position="139"/>
    </location>
</feature>
<keyword evidence="7" id="KW-1185">Reference proteome</keyword>
<dbReference type="PANTHER" id="PTHR24410:SF16">
    <property type="entry name" value="GALECTIN-3-BINDING PROTEIN"/>
    <property type="match status" value="1"/>
</dbReference>
<dbReference type="InterPro" id="IPR001190">
    <property type="entry name" value="SRCR"/>
</dbReference>
<dbReference type="PROSITE" id="PS50287">
    <property type="entry name" value="SRCR_2"/>
    <property type="match status" value="1"/>
</dbReference>
<keyword evidence="2 3" id="KW-1015">Disulfide bond</keyword>
<dbReference type="SUPFAM" id="SSF54695">
    <property type="entry name" value="POZ domain"/>
    <property type="match status" value="1"/>
</dbReference>
<dbReference type="InterPro" id="IPR011333">
    <property type="entry name" value="SKP1/BTB/POZ_sf"/>
</dbReference>
<reference evidence="6" key="2">
    <citation type="submission" date="2025-05" db="UniProtKB">
        <authorList>
            <consortium name="Ensembl"/>
        </authorList>
    </citation>
    <scope>IDENTIFICATION</scope>
</reference>
<dbReference type="InterPro" id="IPR036772">
    <property type="entry name" value="SRCR-like_dom_sf"/>
</dbReference>
<protein>
    <submittedName>
        <fullName evidence="6">Galectin 3 binding protein</fullName>
    </submittedName>
</protein>
<dbReference type="FunFam" id="3.10.250.10:FF:000001">
    <property type="entry name" value="Lysyl oxidase 4 isoform X1"/>
    <property type="match status" value="1"/>
</dbReference>
<dbReference type="AlphaFoldDB" id="A0A3P8VNJ7"/>
<evidence type="ECO:0000313" key="6">
    <source>
        <dbReference type="Ensembl" id="ENSCSEP00000016823.1"/>
    </source>
</evidence>
<name>A0A3P8VNJ7_CYNSE</name>
<evidence type="ECO:0000256" key="1">
    <source>
        <dbReference type="ARBA" id="ARBA00022729"/>
    </source>
</evidence>
<dbReference type="SMART" id="SM00875">
    <property type="entry name" value="BACK"/>
    <property type="match status" value="1"/>
</dbReference>
<evidence type="ECO:0000313" key="7">
    <source>
        <dbReference type="Proteomes" id="UP000265120"/>
    </source>
</evidence>
<dbReference type="Gene3D" id="3.30.710.10">
    <property type="entry name" value="Potassium Channel Kv1.1, Chain A"/>
    <property type="match status" value="1"/>
</dbReference>
<evidence type="ECO:0000259" key="5">
    <source>
        <dbReference type="PROSITE" id="PS50287"/>
    </source>
</evidence>
<feature type="disulfide bond" evidence="3">
    <location>
        <begin position="65"/>
        <end position="129"/>
    </location>
</feature>
<dbReference type="Pfam" id="PF00530">
    <property type="entry name" value="SRCR"/>
    <property type="match status" value="1"/>
</dbReference>
<feature type="chain" id="PRO_5044597000" evidence="4">
    <location>
        <begin position="23"/>
        <end position="565"/>
    </location>
</feature>
<dbReference type="GO" id="GO:0016020">
    <property type="term" value="C:membrane"/>
    <property type="evidence" value="ECO:0007669"/>
    <property type="project" value="InterPro"/>
</dbReference>
<evidence type="ECO:0000256" key="4">
    <source>
        <dbReference type="SAM" id="SignalP"/>
    </source>
</evidence>